<gene>
    <name evidence="7" type="ORF">JTE90_000733</name>
</gene>
<evidence type="ECO:0000256" key="4">
    <source>
        <dbReference type="ARBA" id="ARBA00034119"/>
    </source>
</evidence>
<dbReference type="InterPro" id="IPR036236">
    <property type="entry name" value="Znf_C2H2_sf"/>
</dbReference>
<dbReference type="PROSITE" id="PS00028">
    <property type="entry name" value="ZINC_FINGER_C2H2_1"/>
    <property type="match status" value="2"/>
</dbReference>
<dbReference type="PANTHER" id="PTHR13267:SF3">
    <property type="entry name" value="ZINC FINGER PROTEIN 277"/>
    <property type="match status" value="1"/>
</dbReference>
<comment type="caution">
    <text evidence="7">The sequence shown here is derived from an EMBL/GenBank/DDBJ whole genome shotgun (WGS) entry which is preliminary data.</text>
</comment>
<evidence type="ECO:0000313" key="8">
    <source>
        <dbReference type="Proteomes" id="UP000827092"/>
    </source>
</evidence>
<dbReference type="Pfam" id="PF12756">
    <property type="entry name" value="zf-C2H2_2"/>
    <property type="match status" value="2"/>
</dbReference>
<evidence type="ECO:0000256" key="5">
    <source>
        <dbReference type="PROSITE-ProRule" id="PRU00042"/>
    </source>
</evidence>
<proteinExistence type="inferred from homology"/>
<dbReference type="InterPro" id="IPR040048">
    <property type="entry name" value="ZNF277"/>
</dbReference>
<keyword evidence="1" id="KW-0479">Metal-binding</keyword>
<dbReference type="SMART" id="SM00355">
    <property type="entry name" value="ZnF_C2H2"/>
    <property type="match status" value="4"/>
</dbReference>
<protein>
    <recommendedName>
        <fullName evidence="6">C2H2-type domain-containing protein</fullName>
    </recommendedName>
</protein>
<dbReference type="PANTHER" id="PTHR13267">
    <property type="entry name" value="ZINC FINGER PROTEIN 277"/>
    <property type="match status" value="1"/>
</dbReference>
<dbReference type="EMBL" id="JAFNEN010000325">
    <property type="protein sequence ID" value="KAG8185750.1"/>
    <property type="molecule type" value="Genomic_DNA"/>
</dbReference>
<evidence type="ECO:0000256" key="3">
    <source>
        <dbReference type="ARBA" id="ARBA00022833"/>
    </source>
</evidence>
<dbReference type="PROSITE" id="PS50157">
    <property type="entry name" value="ZINC_FINGER_C2H2_2"/>
    <property type="match status" value="1"/>
</dbReference>
<sequence length="341" mass="40734">MEVEDVEERVRVLTLDAHRQHSPSAEIPCNSEQCYALLDTNSADKEKLQEERLRYVLCQLQREREDIHFSRDCIFCKKPFTGNRSVLLDHMMEQHNFLIGAPDNIVFINELLDHLEQMLKDLKCLYCEKVFRDQTILKEHMRKKQHKRINPQNKTYDRFYLINYLELGKTWKEVQEEEYGVSQEEDEKEMMDFEDEDLVFVCLFCEFKESDSDKMFLHMKNDHMFDFKQLKETHKLNFYHQIKLINYIRKKVHEKECISCDLKFNFQVDLLRHMAESGHAASLPEKGDWDQPSYYFSTFENDNLLCALDVEDSDCQECLVFPEDSALPTNFCEEMLSIHSA</sequence>
<evidence type="ECO:0000313" key="7">
    <source>
        <dbReference type="EMBL" id="KAG8185750.1"/>
    </source>
</evidence>
<dbReference type="InterPro" id="IPR041661">
    <property type="entry name" value="ZN622/Rei1/Reh1_Znf-C2H2"/>
</dbReference>
<organism evidence="7 8">
    <name type="scientific">Oedothorax gibbosus</name>
    <dbReference type="NCBI Taxonomy" id="931172"/>
    <lineage>
        <taxon>Eukaryota</taxon>
        <taxon>Metazoa</taxon>
        <taxon>Ecdysozoa</taxon>
        <taxon>Arthropoda</taxon>
        <taxon>Chelicerata</taxon>
        <taxon>Arachnida</taxon>
        <taxon>Araneae</taxon>
        <taxon>Araneomorphae</taxon>
        <taxon>Entelegynae</taxon>
        <taxon>Araneoidea</taxon>
        <taxon>Linyphiidae</taxon>
        <taxon>Erigoninae</taxon>
        <taxon>Oedothorax</taxon>
    </lineage>
</organism>
<evidence type="ECO:0000256" key="2">
    <source>
        <dbReference type="ARBA" id="ARBA00022771"/>
    </source>
</evidence>
<dbReference type="SUPFAM" id="SSF57667">
    <property type="entry name" value="beta-beta-alpha zinc fingers"/>
    <property type="match status" value="2"/>
</dbReference>
<dbReference type="InterPro" id="IPR013087">
    <property type="entry name" value="Znf_C2H2_type"/>
</dbReference>
<keyword evidence="3" id="KW-0862">Zinc</keyword>
<evidence type="ECO:0000259" key="6">
    <source>
        <dbReference type="PROSITE" id="PS50157"/>
    </source>
</evidence>
<dbReference type="Gene3D" id="3.30.160.60">
    <property type="entry name" value="Classic Zinc Finger"/>
    <property type="match status" value="1"/>
</dbReference>
<reference evidence="7 8" key="1">
    <citation type="journal article" date="2022" name="Nat. Ecol. Evol.">
        <title>A masculinizing supergene underlies an exaggerated male reproductive morph in a spider.</title>
        <authorList>
            <person name="Hendrickx F."/>
            <person name="De Corte Z."/>
            <person name="Sonet G."/>
            <person name="Van Belleghem S.M."/>
            <person name="Kostlbacher S."/>
            <person name="Vangestel C."/>
        </authorList>
    </citation>
    <scope>NUCLEOTIDE SEQUENCE [LARGE SCALE GENOMIC DNA]</scope>
    <source>
        <strain evidence="7">W744_W776</strain>
    </source>
</reference>
<comment type="similarity">
    <text evidence="4">Belongs to the ZNF277 family.</text>
</comment>
<evidence type="ECO:0000256" key="1">
    <source>
        <dbReference type="ARBA" id="ARBA00022723"/>
    </source>
</evidence>
<keyword evidence="2 5" id="KW-0863">Zinc-finger</keyword>
<keyword evidence="8" id="KW-1185">Reference proteome</keyword>
<dbReference type="GO" id="GO:0008270">
    <property type="term" value="F:zinc ion binding"/>
    <property type="evidence" value="ECO:0007669"/>
    <property type="project" value="UniProtKB-KW"/>
</dbReference>
<accession>A0AAV6UQB4</accession>
<name>A0AAV6UQB4_9ARAC</name>
<dbReference type="Proteomes" id="UP000827092">
    <property type="component" value="Unassembled WGS sequence"/>
</dbReference>
<feature type="domain" description="C2H2-type" evidence="6">
    <location>
        <begin position="122"/>
        <end position="151"/>
    </location>
</feature>
<dbReference type="AlphaFoldDB" id="A0AAV6UQB4"/>